<dbReference type="GO" id="GO:0006412">
    <property type="term" value="P:translation"/>
    <property type="evidence" value="ECO:0007669"/>
    <property type="project" value="InterPro"/>
</dbReference>
<proteinExistence type="inferred from homology"/>
<dbReference type="InterPro" id="IPR050063">
    <property type="entry name" value="Ribosomal_protein_uL29"/>
</dbReference>
<dbReference type="InterPro" id="IPR001854">
    <property type="entry name" value="Ribosomal_uL29"/>
</dbReference>
<dbReference type="CDD" id="cd00427">
    <property type="entry name" value="Ribosomal_L29_HIP"/>
    <property type="match status" value="1"/>
</dbReference>
<evidence type="ECO:0000313" key="6">
    <source>
        <dbReference type="EMBL" id="CAB4651268.1"/>
    </source>
</evidence>
<evidence type="ECO:0000256" key="4">
    <source>
        <dbReference type="ARBA" id="ARBA00035204"/>
    </source>
</evidence>
<accession>A0A6J6Y0P7</accession>
<dbReference type="PANTHER" id="PTHR10916">
    <property type="entry name" value="60S RIBOSOMAL PROTEIN L35/50S RIBOSOMAL PROTEIN L29"/>
    <property type="match status" value="1"/>
</dbReference>
<dbReference type="SUPFAM" id="SSF46561">
    <property type="entry name" value="Ribosomal protein L29 (L29p)"/>
    <property type="match status" value="1"/>
</dbReference>
<comment type="similarity">
    <text evidence="1">Belongs to the universal ribosomal protein uL29 family.</text>
</comment>
<dbReference type="InterPro" id="IPR036049">
    <property type="entry name" value="Ribosomal_uL29_sf"/>
</dbReference>
<dbReference type="Pfam" id="PF00831">
    <property type="entry name" value="Ribosomal_L29"/>
    <property type="match status" value="1"/>
</dbReference>
<sequence length="78" mass="8856">MAGIKEFRPNTLVELNDADLLAKLSEAKEEQFNLRFQLATGQVENSSRITHVRRYIARIKTIVREREIAAAEAAEENA</sequence>
<name>A0A6J6Y0P7_9ZZZZ</name>
<organism evidence="8">
    <name type="scientific">freshwater metagenome</name>
    <dbReference type="NCBI Taxonomy" id="449393"/>
    <lineage>
        <taxon>unclassified sequences</taxon>
        <taxon>metagenomes</taxon>
        <taxon>ecological metagenomes</taxon>
    </lineage>
</organism>
<dbReference type="EMBL" id="CAFBLK010000008">
    <property type="protein sequence ID" value="CAB4855776.1"/>
    <property type="molecule type" value="Genomic_DNA"/>
</dbReference>
<dbReference type="GO" id="GO:0003735">
    <property type="term" value="F:structural constituent of ribosome"/>
    <property type="evidence" value="ECO:0007669"/>
    <property type="project" value="InterPro"/>
</dbReference>
<dbReference type="GO" id="GO:0022625">
    <property type="term" value="C:cytosolic large ribosomal subunit"/>
    <property type="evidence" value="ECO:0007669"/>
    <property type="project" value="TreeGrafter"/>
</dbReference>
<evidence type="ECO:0000256" key="5">
    <source>
        <dbReference type="ARBA" id="ARBA00035476"/>
    </source>
</evidence>
<evidence type="ECO:0000256" key="1">
    <source>
        <dbReference type="ARBA" id="ARBA00009254"/>
    </source>
</evidence>
<dbReference type="Gene3D" id="1.10.287.310">
    <property type="match status" value="1"/>
</dbReference>
<dbReference type="HAMAP" id="MF_00374">
    <property type="entry name" value="Ribosomal_uL29"/>
    <property type="match status" value="1"/>
</dbReference>
<evidence type="ECO:0000256" key="3">
    <source>
        <dbReference type="ARBA" id="ARBA00023274"/>
    </source>
</evidence>
<protein>
    <recommendedName>
        <fullName evidence="4">Large ribosomal subunit protein uL29</fullName>
    </recommendedName>
    <alternativeName>
        <fullName evidence="5">50S ribosomal protein L29</fullName>
    </alternativeName>
</protein>
<dbReference type="EMBL" id="CAFBOR010000035">
    <property type="protein sequence ID" value="CAB4981591.1"/>
    <property type="molecule type" value="Genomic_DNA"/>
</dbReference>
<evidence type="ECO:0000313" key="8">
    <source>
        <dbReference type="EMBL" id="CAB4802309.1"/>
    </source>
</evidence>
<keyword evidence="3" id="KW-0687">Ribonucleoprotein</keyword>
<dbReference type="EMBL" id="CAFBPF010000013">
    <property type="protein sequence ID" value="CAB5002389.1"/>
    <property type="molecule type" value="Genomic_DNA"/>
</dbReference>
<reference evidence="8" key="1">
    <citation type="submission" date="2020-05" db="EMBL/GenBank/DDBJ databases">
        <authorList>
            <person name="Chiriac C."/>
            <person name="Salcher M."/>
            <person name="Ghai R."/>
            <person name="Kavagutti S V."/>
        </authorList>
    </citation>
    <scope>NUCLEOTIDE SEQUENCE</scope>
</reference>
<dbReference type="NCBIfam" id="TIGR00012">
    <property type="entry name" value="L29"/>
    <property type="match status" value="1"/>
</dbReference>
<evidence type="ECO:0000313" key="7">
    <source>
        <dbReference type="EMBL" id="CAB4776759.1"/>
    </source>
</evidence>
<dbReference type="PANTHER" id="PTHR10916:SF0">
    <property type="entry name" value="LARGE RIBOSOMAL SUBUNIT PROTEIN UL29C"/>
    <property type="match status" value="1"/>
</dbReference>
<dbReference type="FunFam" id="1.10.287.310:FF:000001">
    <property type="entry name" value="50S ribosomal protein L29"/>
    <property type="match status" value="1"/>
</dbReference>
<keyword evidence="2" id="KW-0689">Ribosomal protein</keyword>
<evidence type="ECO:0000256" key="2">
    <source>
        <dbReference type="ARBA" id="ARBA00022980"/>
    </source>
</evidence>
<evidence type="ECO:0000313" key="9">
    <source>
        <dbReference type="EMBL" id="CAB4855776.1"/>
    </source>
</evidence>
<evidence type="ECO:0000313" key="10">
    <source>
        <dbReference type="EMBL" id="CAB4981591.1"/>
    </source>
</evidence>
<dbReference type="AlphaFoldDB" id="A0A6J6Y0P7"/>
<evidence type="ECO:0000313" key="11">
    <source>
        <dbReference type="EMBL" id="CAB5002389.1"/>
    </source>
</evidence>
<dbReference type="EMBL" id="CAEZZU010000067">
    <property type="protein sequence ID" value="CAB4776759.1"/>
    <property type="molecule type" value="Genomic_DNA"/>
</dbReference>
<gene>
    <name evidence="6" type="ORF">UFOPK2242_00426</name>
    <name evidence="7" type="ORF">UFOPK2925_00586</name>
    <name evidence="8" type="ORF">UFOPK2996_01141</name>
    <name evidence="9" type="ORF">UFOPK3317_00087</name>
    <name evidence="10" type="ORF">UFOPK3974_00393</name>
    <name evidence="11" type="ORF">UFOPK4071_00207</name>
</gene>
<dbReference type="EMBL" id="CAEZWM010000034">
    <property type="protein sequence ID" value="CAB4651268.1"/>
    <property type="molecule type" value="Genomic_DNA"/>
</dbReference>
<dbReference type="EMBL" id="CAFAAH010000165">
    <property type="protein sequence ID" value="CAB4802309.1"/>
    <property type="molecule type" value="Genomic_DNA"/>
</dbReference>